<dbReference type="OrthoDB" id="347037at2759"/>
<feature type="coiled-coil region" evidence="1">
    <location>
        <begin position="5259"/>
        <end position="5413"/>
    </location>
</feature>
<dbReference type="CDD" id="cd22265">
    <property type="entry name" value="UDM1_RNF168"/>
    <property type="match status" value="1"/>
</dbReference>
<feature type="coiled-coil region" evidence="1">
    <location>
        <begin position="5183"/>
        <end position="5229"/>
    </location>
</feature>
<feature type="region of interest" description="Disordered" evidence="2">
    <location>
        <begin position="5731"/>
        <end position="5837"/>
    </location>
</feature>
<feature type="coiled-coil region" evidence="1">
    <location>
        <begin position="4492"/>
        <end position="4550"/>
    </location>
</feature>
<keyword evidence="5" id="KW-1185">Reference proteome</keyword>
<dbReference type="STRING" id="1169540.A0A0G4GG76"/>
<evidence type="ECO:0000256" key="2">
    <source>
        <dbReference type="SAM" id="MobiDB-lite"/>
    </source>
</evidence>
<feature type="coiled-coil region" evidence="1">
    <location>
        <begin position="4648"/>
        <end position="4699"/>
    </location>
</feature>
<dbReference type="CDD" id="cd06503">
    <property type="entry name" value="ATP-synt_Fo_b"/>
    <property type="match status" value="1"/>
</dbReference>
<evidence type="ECO:0000256" key="1">
    <source>
        <dbReference type="SAM" id="Coils"/>
    </source>
</evidence>
<feature type="coiled-coil region" evidence="1">
    <location>
        <begin position="4913"/>
        <end position="5001"/>
    </location>
</feature>
<dbReference type="InterPro" id="IPR009030">
    <property type="entry name" value="Growth_fac_rcpt_cys_sf"/>
</dbReference>
<organism evidence="4 5">
    <name type="scientific">Vitrella brassicaformis (strain CCMP3155)</name>
    <dbReference type="NCBI Taxonomy" id="1169540"/>
    <lineage>
        <taxon>Eukaryota</taxon>
        <taxon>Sar</taxon>
        <taxon>Alveolata</taxon>
        <taxon>Colpodellida</taxon>
        <taxon>Vitrellaceae</taxon>
        <taxon>Vitrella</taxon>
    </lineage>
</organism>
<dbReference type="Gene3D" id="2.10.50.10">
    <property type="entry name" value="Tumor Necrosis Factor Receptor, subunit A, domain 2"/>
    <property type="match status" value="4"/>
</dbReference>
<feature type="region of interest" description="Disordered" evidence="2">
    <location>
        <begin position="6046"/>
        <end position="6069"/>
    </location>
</feature>
<dbReference type="PhylomeDB" id="A0A0G4GG76"/>
<reference evidence="4 5" key="1">
    <citation type="submission" date="2014-11" db="EMBL/GenBank/DDBJ databases">
        <authorList>
            <person name="Zhu J."/>
            <person name="Qi W."/>
            <person name="Song R."/>
        </authorList>
    </citation>
    <scope>NUCLEOTIDE SEQUENCE [LARGE SCALE GENOMIC DNA]</scope>
</reference>
<keyword evidence="1" id="KW-0175">Coiled coil</keyword>
<feature type="compositionally biased region" description="Basic and acidic residues" evidence="2">
    <location>
        <begin position="6054"/>
        <end position="6069"/>
    </location>
</feature>
<feature type="compositionally biased region" description="Basic and acidic residues" evidence="2">
    <location>
        <begin position="5631"/>
        <end position="5671"/>
    </location>
</feature>
<dbReference type="EMBL" id="CDMY01000656">
    <property type="protein sequence ID" value="CEM28618.1"/>
    <property type="molecule type" value="Genomic_DNA"/>
</dbReference>
<dbReference type="SMART" id="SM01411">
    <property type="entry name" value="Ephrin_rec_like"/>
    <property type="match status" value="42"/>
</dbReference>
<protein>
    <submittedName>
        <fullName evidence="4">Uncharacterized protein</fullName>
    </submittedName>
</protein>
<sequence>MRGSGLSWFMVALLVTSSFPLLHAQTYTLVFDPDPPPSVALGDSLAVDVQVHNSLLPGLDTGIGGMDVLLLLKPAVGGCCTSTVGLFGARKQGISLGVATFTGLSINEAGEYILEAFIHDSPPGGATVAGNSSSFVVDQVPDRLAFRQAPTSGIAGQPFADMPIVAVRDSPGNRRVRTYTGDIHLFFNGPAGFTVTGITTQTAVKGIAQFSSLTVDTPGSYTITAVAQDPGITAATTASFTVLAGTATALAFSTQPVGDTGGQVLSTSPVVQAVDSTGAPDTTFNSPITVTLLTSGPLLPPGAGQTTCGGLTMVGTKTVGAAPSATFNDLAIDRAGTFRLQATAHGLTTGISDPFTVAVGIPAGIVFTLQPPPRVTVGSNIQIDLQLVDAGGNDWTTTPNRAVTLDLWDPSSGSYVTLGGLPTPSCTTSSGACSIATVRVPQAGSSLQLRARVTADTLEQFSSFFDASFDSGIEVTDAGGTCLSPHATETSPPTIGMTYRLRLTRPPIDDVDITPVEEGGPTYLTFAPTTLTFTDSDYATHQTVAVTVTNFNVRGPAVVTVTHTLTSTDPAYAQNVPQWTAPMDATGRLQLTISGDDGPHLVRLSPWAVQVREGASTTYGIYLDAEPAAPIEILISPPSKVTVSDRTVTILPTDWTAPGSAAVKTITVTPVRDIVKGATSREFFNIQHHILSSGGEGLSPTTGDVTVAVLEADAEVVLVDPVALVAVEGNSVSFAVALNTPATGTVTVTTTCDGTYTQVAGGSPLTFNSGNWAVRQTVDIITLVEDDDTLFDTVACTLGVTGYASAFEPSETVSVTVVHQICPLGTFGPDCAPCPVGSACFAGDVSTCYPGETMHPNKHICIPCPPEYMCPTADVEPFYCEAGTYALGNATECSPCPRGSACPGRGMDPVPCPPGWFSIENSTSCTACPKGHYCDDPAVMPVACATGEYAMGQAIECISCPPGFFCPDPTRMPQACPRGTYSEMGETNCTSCPAGESCLEPFMSPPTQTCQLGTCSLAGDPECRPCPRGYHCPNKDEEPVACEPGQISGTGSTTCDDCPVGHRCPAPWGPARECELGEWAPARSTKCDRCLPGNICATTHNAVNPLGDEECPIGFYCEPGLPRPCPAGYYNDLPGQGSLDNCKICTAGKYCPAGSVAADHDCLPGYFCPEGSKNPGDLYHACPGGTYNPSAAQGTAPPVPPEDDCLACAAGILCLPASKTNTMLCPYGYYCENSVKHVDYLAPAPAGKYTGKTGGRTSDADMEDCPRGAYCPEGSSYPLLCPPGTFNPDQNEVDETACDPCTAGYACPFAGMTAGNTVKCATGHYCPEGTRYATQFPCPRGTYTDSENLAAESSCDPCPAGKACDFGTGGTSKPPQPCAPGYYCPTGADTGTQYRFQYPCPAGTMSNGTDLTSDTECGDCPEGLYCTGGKPFADGRCPKGYKCPPGTQYATQFPCDAGSYGDRTGLPDQANCTACPNGHYCVPGTVRPIPCPAGSYAQDSTIGGAEAAGSAPPFPCIPCDAGNFCPTGSVDPIPCGVGYFSPQGASQCLKCPKGHYCDSATTDETTMLNTNLCPAGTLCPYEGMDHVPDTTTDPCPSGHYCLLRPTPCAAGYYNPNNGSGLPTACIAADPGTFVEREGLSAPSGKCAPHHYCDQSPDPATSPTEKPCTPGTFNFAPGAVALADCTDCPAGYYCPMEYVDGVFSTHPFPCPEGHFCDPRTSDPSPCPTGTYRHRIGAHNQSECVPCPGGRFCDTTGLIAPSGPCDAGYLCIIGSDTPQPNDTVMGDVCTPGGYCQQGTTVKEVCEPGFYNPDPGGRTVGDCIQCPAGQYCSGSNLNTPSGPCDPGYYCTGTSGLPTQFETGPGQYSESGAAFPENCLPGTYNHMYKQSACLPCPARYYCPEETLTAPVQCLPGFFCQPGAYTFTECPQGTYGAFPSRSSATECFPCDPGYFCDASGKTTYTGPCAAGFYCTGGSLTDRPELGDIHGGPCPQGHYCPPASTQPIPCPMSTYNPSSRKQADSDCLTCPSGKYCASMALTAPEGDCDAGWFCPDGSTSPKTTVCDWGEYCVAGSGANLTCPAGEYNNAPGADSCDPCPYRFWCPSGTYNFTENLCPKGHYCGVGTSTGTQFPCDAGRFNNVTGAYKTTECQQCPPGKYCDTSGLEEPTGDCDPGYYCQQGSESATPTGNECAAGTYCPAGTPDFVPCDAGYFCNDTGLASPTDICDGGYYCEEGAKGRTSAEDSGNVIPCPAGSYCEPGSTFHRLCPNGTFSSATNQDERSDCQDCMPGKYCAEAGLTAPSGDCEAGFYCPAASVWKYGILCPAGKKCPSGSATPQSCDTAAEYQPLQGQADCVACPPGRLCNDTDSVPCPEGHFCAGNVQTACGPGSYNNFTGGWKPDNCTACPPGRYCDSSAMTAPGPDCPAGYFCRGETPVEFPLDPATDNGGGCEKGYYCPPGSTSQLDCLPGQYCSVAFAAAPTALCAAGFFCKQRALTAQPLVREDRKCPSARLYGICPEGHYCEEGTADSVRCPAGTKKEWGGVSSTSGARNVLGCSSCQAGSYCHGTALTVATSGVCVEGYYCPAGSKQAREKLCPPGHYCGEASGDKRQCEKGQYQPLYGQTTCDPCVAGQSCEDFALDHTQECEQGMYCQAGDKPKNCPIGTFGNDVNLTALLECTDCLPGQYCGTEGLDAPTANCSAGYYCRSGSERAKPDAFSPGYKCLGGDQRFCSPGRGCPKGSYCPEGSVAPIPCRPGKNSPNENATSPADCADCPPGKWCAPDGSISNCDGGFVCVGSSATPRPTNQTGMGYRCPSGHKCAAGVFAPTECQPGSFADMGLDDCKDCQAGFVCSDTQQDTTDTYPCPEGHYCPRGSDNGLSNPCPSTTFRNLTHGALPSDCFDCPAGEYCPIAGQNDTAGACSAGYVCVGGDYSATPTGFWPNSGQCPAGFYCPEGTDRPVPCPIATWQGSLGADRLENCTGCPAGHYCPETNLLDYRPYKCAAGNATTPTPRNLGGGTPHCDPHNSTTCTIDPGGQCANTLTGEICDITPTTSTCTVTDACNNQTGECHTVSYDCTLTGTLLVDGVTPCGYSGDVCDPEVFNAACNLTGDICTIDQAACDDAKTEFELEAACGVSGDLCPEGHYCPQNATSGCDVPIPCPGGSYANRIGMDACIQCPKGNYCPEGSVWPQPCPENYFCNVSTAEPYYCPNGTWSNFTELEDPSNCTEALKAEYSQFGQMQGSCSAGHLCIMGVNTSTPLSFADERFGEPAIQYGGLCPSGHYCEEGTVAPTPCPEGTGVAWEGASSEDNCTVCPPGYYCGDFMLVPAECPPGFFCGENTTDPIPCPIGTYNNQSKAVDTFVVEAESITNVSVSAVERELTVNYTDGALVAINLFHDTTNGSVLVTHDTKYPEDFNVTYVSGGGGGGADVVIVEYESTTTTIDVDTSGPSMTVIYTDPVVNPDNSTTCLPCPAGYWCHNITDPLDPGPGISDYRPFVCPISKYCPLYTLWPKPCPQGTYRNDTGAAAESDCFPCPLGFYCDNDANTFNLTYVPCPAGYYCNDPNGTVLPVPCPQGFYCPVQTIDPVPCDEVSVYGIGCNEVCRVNLTDDLEKPEDSLACLNNIMPVNMTTTPAPPTANDTEAFFPPSECGASGYYCPSPALSQPVPVVRALQTTTQADLDDAGSSIPIPCPYAHYCPRGSGDPTPCPPGTKARKSCHHGVTLEDCCEACPRGTYTAGNASLECTECDAGYVCTGGGVIPAPTSLAEGGKQCPAGHYCPAGATWEIPCSPGAFNPDILSTSAASCRLCPQDTFNDHFGQSSCITCGATSYSLVGASACTCLGRHRAFQRSDKTCRCAPGYEFLDVDFNRVEGDGGFDCQPKILARCGASELRNADGECVGKKDCKDVCIGTPGEYIATIGLCQCEALELSNVECDQACRDDKFQMALVPSSDKGVSLRVTDPATQTSVEIPISVLQGGALGGGAGPMSNASFIACDIDDRDLEGATCDLKFQGASNTALLGLFGPPVAMLDVIDQLYAELEALLQNATVTTPAPTARMLLGQEMLGKWDKESVALSRVKTRYDANGECMFRRRLQAVVADEGINNPVQCLEYGTAMVWQLDDGRYPVYVKDSLLNSNANFDYRAFDLLRDDMRSANPPSIFVYTFNQEGSYTFRKDNDPQKQTVIVVMGQTKTCPDDSDFPQATTAPALLRLGVRQRDDIVIAPDWWIVLIVTICVVAMFIVLVSALRNYRKRQWARATKGRSEIRYRSHAQKADFSVFGSKGGQVEVNRVEDAANVNARRKSYFAGTEEADMEELAEREEVQALSAAEIQDALQDYSLDLVDPRVFQAIFEKILDHYDFTKKQFNEHQEYMHESTKLILSQTEQLQEALAQRLKAAVRRQEIRDEEVAAEKHRLAEIFDRLTEESKNVPERPEDVEKFMEDEATGRHKRVSFIAPQEAAEEEDTGKAPGALCRPHTQMSRASSMVSVGLSELDLQDHAALLEEQLELGDQEKEILQKLEQRVAEMENEEDRAKAYNELNAEMEKVRARLDEEKMKILSEVQERTNARQQRTLERRRTRKHAEQELAELYELQDAEIMRLREKSDREFLNEEQKATDELMELEAKLQAEGEAKKQELYQEFQYRLAAAKSPHEKEIIIRHFKQNLEALNEALEEEAEKQRLALAEKLRKRQEERKKTQKEDTEKVLKNQTKAANAAELAVIDRRLDEIATRHANEREILQESEDLHIRKEQAALEKWFDRRKKEKLGALYEQIMGPTPPTDEAEKEKLLSEYETRAARLEEELAEEKEEQELMLLQKMKERTKRRQAAQEARRRAEVQLIHGQRSVMDKRNALEERIQMERLGVEADYSNNRLALQQKQEMDLNEKLRDLNEKMVTALKVQALQDEANGVAVLDREKNANAIKQRFERDKQRILQDHRNLCEEQKQDLLNAHRLRLEELRQKHKGERDECNKEISDELQALHAKIDEATKEELSQRKNAAEEAVNDEAEREEMIQLEDLQAKTEMDKIAMLKKEESKLQEALREAPPSERQELIEQHEKNIKRLQDLMEEEQHSQAEALKAQLAERRKRRLAAVSKRTEAETEMILIRREQENDAAALQLEAMAEAQEYRDDVLTAHEENRQKRLQGRENDIHKATEKLRDHIQAQPAADEGERQALLSQWRAEIHTAWEQHEESAQQQAAQLKTRLEARRKRIAIQQRQKAAEQRAKHTEARQELRKVVEGNKEAERHIQAAGAEAALESQLQAAIQKVGLQKMKEQQQAEMEELQHKHREDAKKAKQEWEAELSRLKEELEEEKEEVKVEEEVQITKLKEDLEANLAVATTQGEKERLMEEHQAQVAEITAAIEREENRQKEQLEKKLQARREKLRMQQEKLLQQQQQEMAERELQQAKALEELQRQLGRQAQENMTVFDTGDSEEEAFGRLKGMLESRHQQETNSRVALHYREKTVKLKAAMDALQVENQHKIMELNSQYGQLIAEAESQAEETGSMEHQLAADDLKKEKEEKSAELRAALDEEYEGRMAEQRRVIELEQAEDLMTLRENQLFEVLEQIASYIRSGLESAIKWQEEADEEKSKIEGIRRQKRDEAKNRLQEIEQAMKQREEEARQEIEKQMAELQAQLEREREKARQAAEEKMKAQKAKLREERRRQHEKNLERMKDAGGEVKDAILEQHQAEIQALEQNLDVERARQLEKMNQRLIDRKRKKEAALQQQKMEALINERRELQKQQEQLQKQEEREQKRKEEILAKIRRKSTMRRVSKKWHAFVRERRKSRTSPAAAKKAPESPKLQKKGTRHVQIMLEDDEDEEEELMPSPTKPPPAPKAAPTEEDIAKIKAREQRRAQITKVAGRVKTLIGALFVSADKDKEEEAAPPPPPEGEEAPILERRSTRLEAQLALRELPLLIETFDKVGRLIMRLSSLLGALGSEGGGPGPLRSPRGVTGSILGARGSTLNQSRGGPVIVTTSADTAAFRRQGSGGSSAASGVTGSVTSPPVISVPAGQGLSPGGLAVPKQQAGNRLAVGQRSQNRKESSFAFAMLPGQMAPDERATGRDSPELRPA</sequence>
<accession>A0A0G4GG76</accession>
<dbReference type="InParanoid" id="A0A0G4GG76"/>
<evidence type="ECO:0000313" key="4">
    <source>
        <dbReference type="EMBL" id="CEM28618.1"/>
    </source>
</evidence>
<dbReference type="SUPFAM" id="SSF57184">
    <property type="entry name" value="Growth factor receptor domain"/>
    <property type="match status" value="4"/>
</dbReference>
<feature type="region of interest" description="Disordered" evidence="2">
    <location>
        <begin position="5874"/>
        <end position="5895"/>
    </location>
</feature>
<feature type="region of interest" description="Disordered" evidence="2">
    <location>
        <begin position="5630"/>
        <end position="5671"/>
    </location>
</feature>
<name>A0A0G4GG76_VITBC</name>
<evidence type="ECO:0000256" key="3">
    <source>
        <dbReference type="SAM" id="SignalP"/>
    </source>
</evidence>
<feature type="signal peptide" evidence="3">
    <location>
        <begin position="1"/>
        <end position="24"/>
    </location>
</feature>
<feature type="coiled-coil region" evidence="1">
    <location>
        <begin position="4772"/>
        <end position="4828"/>
    </location>
</feature>
<dbReference type="PANTHER" id="PTHR46104">
    <property type="entry name" value="GENE 9195-RELATED-RELATED"/>
    <property type="match status" value="1"/>
</dbReference>
<feature type="compositionally biased region" description="Basic and acidic residues" evidence="2">
    <location>
        <begin position="5731"/>
        <end position="5758"/>
    </location>
</feature>
<feature type="coiled-coil region" evidence="1">
    <location>
        <begin position="4595"/>
        <end position="4622"/>
    </location>
</feature>
<feature type="compositionally biased region" description="Acidic residues" evidence="2">
    <location>
        <begin position="5811"/>
        <end position="5821"/>
    </location>
</feature>
<dbReference type="PANTHER" id="PTHR46104:SF1">
    <property type="entry name" value="GENE 9195-RELATED"/>
    <property type="match status" value="1"/>
</dbReference>
<feature type="compositionally biased region" description="Basic residues" evidence="2">
    <location>
        <begin position="5759"/>
        <end position="5784"/>
    </location>
</feature>
<dbReference type="VEuPathDB" id="CryptoDB:Vbra_17728"/>
<proteinExistence type="predicted"/>
<feature type="chain" id="PRO_5005190403" evidence="3">
    <location>
        <begin position="25"/>
        <end position="6069"/>
    </location>
</feature>
<dbReference type="Proteomes" id="UP000041254">
    <property type="component" value="Unassembled WGS sequence"/>
</dbReference>
<feature type="coiled-coil region" evidence="1">
    <location>
        <begin position="5476"/>
        <end position="5526"/>
    </location>
</feature>
<keyword evidence="3" id="KW-0732">Signal</keyword>
<evidence type="ECO:0000313" key="5">
    <source>
        <dbReference type="Proteomes" id="UP000041254"/>
    </source>
</evidence>
<gene>
    <name evidence="4" type="ORF">Vbra_17728</name>
</gene>